<dbReference type="SUPFAM" id="SSF50475">
    <property type="entry name" value="FMN-binding split barrel"/>
    <property type="match status" value="1"/>
</dbReference>
<keyword evidence="5" id="KW-1185">Reference proteome</keyword>
<dbReference type="InterPro" id="IPR012349">
    <property type="entry name" value="Split_barrel_FMN-bd"/>
</dbReference>
<dbReference type="RefSeq" id="WP_311631680.1">
    <property type="nucleotide sequence ID" value="NZ_JAVREN010000025.1"/>
</dbReference>
<dbReference type="PANTHER" id="PTHR35176:SF4">
    <property type="entry name" value="PYRIDOXAMINE 5'-PHOSPHATE OXIDASE-RELATED FMN-BINDING"/>
    <property type="match status" value="1"/>
</dbReference>
<feature type="compositionally biased region" description="Low complexity" evidence="2">
    <location>
        <begin position="1"/>
        <end position="25"/>
    </location>
</feature>
<dbReference type="Pfam" id="PF01243">
    <property type="entry name" value="PNPOx_N"/>
    <property type="match status" value="1"/>
</dbReference>
<dbReference type="InterPro" id="IPR011576">
    <property type="entry name" value="Pyridox_Oxase_N"/>
</dbReference>
<dbReference type="GO" id="GO:0004733">
    <property type="term" value="F:pyridoxamine phosphate oxidase activity"/>
    <property type="evidence" value="ECO:0007669"/>
    <property type="project" value="UniProtKB-EC"/>
</dbReference>
<accession>A0ABU2LB90</accession>
<dbReference type="Gene3D" id="2.30.110.10">
    <property type="entry name" value="Electron Transport, Fmn-binding Protein, Chain A"/>
    <property type="match status" value="1"/>
</dbReference>
<comment type="caution">
    <text evidence="4">The sequence shown here is derived from an EMBL/GenBank/DDBJ whole genome shotgun (WGS) entry which is preliminary data.</text>
</comment>
<proteinExistence type="predicted"/>
<protein>
    <submittedName>
        <fullName evidence="4">Pyridoxamine 5'-phosphate oxidase family protein</fullName>
        <ecNumber evidence="4">1.-.-.-</ecNumber>
        <ecNumber evidence="4">1.4.3.5</ecNumber>
    </submittedName>
</protein>
<feature type="region of interest" description="Disordered" evidence="2">
    <location>
        <begin position="1"/>
        <end position="26"/>
    </location>
</feature>
<sequence length="205" mass="22049">MPAQDPARDPAQQAQHTQHAQPPTAELDARYSSALNARPGARQVVATEWARAQGELEEAEIFWVSTVRPDGRVHVTPVIAAWHEGVLYFSTGPGEQKAKNLAHHSHCALTTGGNALTEGLDLVVEGRAEPVTDPAVLERVIAAHEAKYGAHITSPEGTFHGLGDSFRNGDAVVYAVAPATAYGFGRDDGVYSHTRWSFRSTRAAH</sequence>
<dbReference type="EC" id="1.-.-.-" evidence="4"/>
<evidence type="ECO:0000313" key="5">
    <source>
        <dbReference type="Proteomes" id="UP001183388"/>
    </source>
</evidence>
<dbReference type="PANTHER" id="PTHR35176">
    <property type="entry name" value="HEME OXYGENASE HI_0854-RELATED"/>
    <property type="match status" value="1"/>
</dbReference>
<dbReference type="Proteomes" id="UP001183388">
    <property type="component" value="Unassembled WGS sequence"/>
</dbReference>
<feature type="domain" description="Pyridoxamine 5'-phosphate oxidase N-terminal" evidence="3">
    <location>
        <begin position="53"/>
        <end position="181"/>
    </location>
</feature>
<reference evidence="5" key="1">
    <citation type="submission" date="2023-07" db="EMBL/GenBank/DDBJ databases">
        <title>30 novel species of actinomycetes from the DSMZ collection.</title>
        <authorList>
            <person name="Nouioui I."/>
        </authorList>
    </citation>
    <scope>NUCLEOTIDE SEQUENCE [LARGE SCALE GENOMIC DNA]</scope>
    <source>
        <strain evidence="5">DSM 44917</strain>
    </source>
</reference>
<name>A0ABU2LB90_9ACTN</name>
<evidence type="ECO:0000259" key="3">
    <source>
        <dbReference type="Pfam" id="PF01243"/>
    </source>
</evidence>
<gene>
    <name evidence="4" type="ORF">RM780_17490</name>
</gene>
<dbReference type="InterPro" id="IPR052019">
    <property type="entry name" value="F420H2_bilvrd_red/Heme_oxyg"/>
</dbReference>
<evidence type="ECO:0000256" key="2">
    <source>
        <dbReference type="SAM" id="MobiDB-lite"/>
    </source>
</evidence>
<evidence type="ECO:0000256" key="1">
    <source>
        <dbReference type="ARBA" id="ARBA00023002"/>
    </source>
</evidence>
<dbReference type="EMBL" id="JAVREN010000025">
    <property type="protein sequence ID" value="MDT0308741.1"/>
    <property type="molecule type" value="Genomic_DNA"/>
</dbReference>
<organism evidence="4 5">
    <name type="scientific">Streptomyces boetiae</name>
    <dbReference type="NCBI Taxonomy" id="3075541"/>
    <lineage>
        <taxon>Bacteria</taxon>
        <taxon>Bacillati</taxon>
        <taxon>Actinomycetota</taxon>
        <taxon>Actinomycetes</taxon>
        <taxon>Kitasatosporales</taxon>
        <taxon>Streptomycetaceae</taxon>
        <taxon>Streptomyces</taxon>
    </lineage>
</organism>
<dbReference type="EC" id="1.4.3.5" evidence="4"/>
<evidence type="ECO:0000313" key="4">
    <source>
        <dbReference type="EMBL" id="MDT0308741.1"/>
    </source>
</evidence>
<keyword evidence="1 4" id="KW-0560">Oxidoreductase</keyword>